<protein>
    <submittedName>
        <fullName evidence="3">DUF5723 family protein</fullName>
    </submittedName>
</protein>
<gene>
    <name evidence="3" type="ORF">ABV298_03490</name>
</gene>
<feature type="signal peptide" evidence="1">
    <location>
        <begin position="1"/>
        <end position="22"/>
    </location>
</feature>
<reference evidence="3" key="1">
    <citation type="submission" date="2024-06" db="EMBL/GenBank/DDBJ databases">
        <title>Sequencing and assembly of the genome of Dyadobacter sp. strain 676, a symbiont of Cyamopsis tetragonoloba.</title>
        <authorList>
            <person name="Guro P."/>
            <person name="Sazanova A."/>
            <person name="Kuznetsova I."/>
            <person name="Belimov A."/>
            <person name="Safronova V."/>
        </authorList>
    </citation>
    <scope>NUCLEOTIDE SEQUENCE</scope>
    <source>
        <strain evidence="3">676</strain>
    </source>
</reference>
<dbReference type="Pfam" id="PF18990">
    <property type="entry name" value="DUF5723"/>
    <property type="match status" value="1"/>
</dbReference>
<dbReference type="InterPro" id="IPR043781">
    <property type="entry name" value="DUF5723"/>
</dbReference>
<evidence type="ECO:0000313" key="3">
    <source>
        <dbReference type="EMBL" id="XCH25504.1"/>
    </source>
</evidence>
<name>A0AAU8FPS5_9BACT</name>
<proteinExistence type="predicted"/>
<dbReference type="AlphaFoldDB" id="A0AAU8FPS5"/>
<sequence>MIRIGRIWIGVLAGALSLPAFAQAPVTAPDGITGGFRNPAFFDTEGKAWRMNIAHVSARAASNTASIHIGDFGKSGPDFLRSDILGTSSVSTGVGGLDFKGPSFAFLATDRLTLALTTRMRIHANYRDVDGRLLSEIGEITKVEQSYPYRLPRIANMQTSIAAFSDIGVSFSYGLVRTDRHRMRIGGTLKFLNGIAHTAIDVSQLTGTIRLNSDRVSYITAATGAVSTLTAGKLFDRFSAGNLLKPGKASLGGDIGLSYSFHASGEEPWKFRLGVSVSDIGNIRYKADSAYSKSYDIGIAANKRLYFNGSFNNSLFSRASRVFDTYPQYFTRTGRRSGSYKVALPTMLHIQADYRFSPQWVINAGTGASLQRKHDLYKLYQVPYVALTPCWLKNDMVLSVPLACQQYAGLTAGAALRYKGFTIGSNSLFSAFLGGKQADLYLGFIISSK</sequence>
<evidence type="ECO:0000256" key="1">
    <source>
        <dbReference type="SAM" id="SignalP"/>
    </source>
</evidence>
<dbReference type="RefSeq" id="WP_353720804.1">
    <property type="nucleotide sequence ID" value="NZ_CP159289.1"/>
</dbReference>
<feature type="chain" id="PRO_5043919257" evidence="1">
    <location>
        <begin position="23"/>
        <end position="449"/>
    </location>
</feature>
<dbReference type="EMBL" id="CP159289">
    <property type="protein sequence ID" value="XCH25504.1"/>
    <property type="molecule type" value="Genomic_DNA"/>
</dbReference>
<feature type="domain" description="DUF5723" evidence="2">
    <location>
        <begin position="39"/>
        <end position="425"/>
    </location>
</feature>
<keyword evidence="1" id="KW-0732">Signal</keyword>
<organism evidence="3">
    <name type="scientific">Dyadobacter sp. 676</name>
    <dbReference type="NCBI Taxonomy" id="3088362"/>
    <lineage>
        <taxon>Bacteria</taxon>
        <taxon>Pseudomonadati</taxon>
        <taxon>Bacteroidota</taxon>
        <taxon>Cytophagia</taxon>
        <taxon>Cytophagales</taxon>
        <taxon>Spirosomataceae</taxon>
        <taxon>Dyadobacter</taxon>
    </lineage>
</organism>
<evidence type="ECO:0000259" key="2">
    <source>
        <dbReference type="Pfam" id="PF18990"/>
    </source>
</evidence>
<accession>A0AAU8FPS5</accession>